<reference evidence="1" key="1">
    <citation type="submission" date="2018-01" db="EMBL/GenBank/DDBJ databases">
        <authorList>
            <person name="Mao J.F."/>
        </authorList>
    </citation>
    <scope>NUCLEOTIDE SEQUENCE</scope>
    <source>
        <strain evidence="1">Huo1</strain>
        <tissue evidence="1">Leaf</tissue>
    </source>
</reference>
<reference evidence="1" key="2">
    <citation type="submission" date="2020-08" db="EMBL/GenBank/DDBJ databases">
        <title>Plant Genome Project.</title>
        <authorList>
            <person name="Zhang R.-G."/>
        </authorList>
    </citation>
    <scope>NUCLEOTIDE SEQUENCE</scope>
    <source>
        <strain evidence="1">Huo1</strain>
        <tissue evidence="1">Leaf</tissue>
    </source>
</reference>
<gene>
    <name evidence="1" type="ORF">SASPL_124195</name>
</gene>
<evidence type="ECO:0000313" key="1">
    <source>
        <dbReference type="EMBL" id="KAG6416757.1"/>
    </source>
</evidence>
<dbReference type="EMBL" id="PNBA02000008">
    <property type="protein sequence ID" value="KAG6416757.1"/>
    <property type="molecule type" value="Genomic_DNA"/>
</dbReference>
<protein>
    <submittedName>
        <fullName evidence="1">Uncharacterized protein</fullName>
    </submittedName>
</protein>
<comment type="caution">
    <text evidence="1">The sequence shown here is derived from an EMBL/GenBank/DDBJ whole genome shotgun (WGS) entry which is preliminary data.</text>
</comment>
<keyword evidence="2" id="KW-1185">Reference proteome</keyword>
<name>A0A8X8ZTQ4_SALSN</name>
<dbReference type="AlphaFoldDB" id="A0A8X8ZTQ4"/>
<evidence type="ECO:0000313" key="2">
    <source>
        <dbReference type="Proteomes" id="UP000298416"/>
    </source>
</evidence>
<proteinExistence type="predicted"/>
<organism evidence="1">
    <name type="scientific">Salvia splendens</name>
    <name type="common">Scarlet sage</name>
    <dbReference type="NCBI Taxonomy" id="180675"/>
    <lineage>
        <taxon>Eukaryota</taxon>
        <taxon>Viridiplantae</taxon>
        <taxon>Streptophyta</taxon>
        <taxon>Embryophyta</taxon>
        <taxon>Tracheophyta</taxon>
        <taxon>Spermatophyta</taxon>
        <taxon>Magnoliopsida</taxon>
        <taxon>eudicotyledons</taxon>
        <taxon>Gunneridae</taxon>
        <taxon>Pentapetalae</taxon>
        <taxon>asterids</taxon>
        <taxon>lamiids</taxon>
        <taxon>Lamiales</taxon>
        <taxon>Lamiaceae</taxon>
        <taxon>Nepetoideae</taxon>
        <taxon>Mentheae</taxon>
        <taxon>Salviinae</taxon>
        <taxon>Salvia</taxon>
        <taxon>Salvia subgen. Calosphace</taxon>
        <taxon>core Calosphace</taxon>
    </lineage>
</organism>
<sequence length="130" mass="14164">MCMTDGLHTRQSRSRAYGLGFTPLVPSNIRVRGTIITRSRGKEKTLPVILSSKIASSIAKLSYTPVRSDSVIGELGQSEPSDVVLAELPRTEVLALTGKAPHRPQVNRTNHTRSLLRAAISGCLTQFIVR</sequence>
<dbReference type="Proteomes" id="UP000298416">
    <property type="component" value="Unassembled WGS sequence"/>
</dbReference>
<accession>A0A8X8ZTQ4</accession>